<dbReference type="PANTHER" id="PTHR11610">
    <property type="entry name" value="LIPASE"/>
    <property type="match status" value="1"/>
</dbReference>
<evidence type="ECO:0000256" key="3">
    <source>
        <dbReference type="ARBA" id="ARBA00022525"/>
    </source>
</evidence>
<dbReference type="PIRSF" id="PIRSF000865">
    <property type="entry name" value="Lipoprotein_lipase_LIPH"/>
    <property type="match status" value="1"/>
</dbReference>
<organism evidence="7">
    <name type="scientific">Photinus pyralis</name>
    <name type="common">Common eastern firefly</name>
    <name type="synonym">Lampyris pyralis</name>
    <dbReference type="NCBI Taxonomy" id="7054"/>
    <lineage>
        <taxon>Eukaryota</taxon>
        <taxon>Metazoa</taxon>
        <taxon>Ecdysozoa</taxon>
        <taxon>Arthropoda</taxon>
        <taxon>Hexapoda</taxon>
        <taxon>Insecta</taxon>
        <taxon>Pterygota</taxon>
        <taxon>Neoptera</taxon>
        <taxon>Endopterygota</taxon>
        <taxon>Coleoptera</taxon>
        <taxon>Polyphaga</taxon>
        <taxon>Elateriformia</taxon>
        <taxon>Elateroidea</taxon>
        <taxon>Lampyridae</taxon>
        <taxon>Lampyrinae</taxon>
        <taxon>Photinus</taxon>
    </lineage>
</organism>
<evidence type="ECO:0000259" key="6">
    <source>
        <dbReference type="Pfam" id="PF00151"/>
    </source>
</evidence>
<feature type="domain" description="Lipase" evidence="6">
    <location>
        <begin position="58"/>
        <end position="388"/>
    </location>
</feature>
<sequence>MWTEILLYVVMCNITPADFFNFSEQIEKLTAHHGKPSSLASIFHSASRSICFLDKYTSCFENLGCISTTEEWYHHTYRPKNLEPLDRHTIKTEFHFITKPSDTTGTLKFDLVNTKNGSDLSFSECGKHPNLIVLIHDFTSNGRTGWIKHIASTLLQSSSPSIISVDWQAGAEPPFEQAVSNARVVALEAISLLKSLKGSNQRVYLIGHGLGAHIAGYVGHSHAVDKITGLDPTGPYFEHMPAVVRLDESDAKFVEVLHTDGFSGRSQGTQTSMGHVDFFINGAEHQPHCNDTSSFPPLHKLDRNSLKEGDILPACSHKRSFKYFIEAANQEDCEYIGFQCNSYEEFQEGKCTECEREHGTCAKFGPNEVESDKKPSNYFLHTAGTSPYCMYSYRVEMVFDDRSGTSQQNGNFEMIMIGENGILTTAYASNCGSPASFKAASPYVMIYYAKPPVVTHIIEVRLKWIHNGNAICFFCKTSMYVNKVNIQQVSMKNPKTVENYMCPKYSSEIKSGSYITFTECEGAKHQGHKSF</sequence>
<dbReference type="GO" id="GO:0052689">
    <property type="term" value="F:carboxylic ester hydrolase activity"/>
    <property type="evidence" value="ECO:0007669"/>
    <property type="project" value="InterPro"/>
</dbReference>
<dbReference type="InterPro" id="IPR013818">
    <property type="entry name" value="Lipase"/>
</dbReference>
<dbReference type="PANTHER" id="PTHR11610:SF173">
    <property type="entry name" value="LIPASE DOMAIN-CONTAINING PROTEIN-RELATED"/>
    <property type="match status" value="1"/>
</dbReference>
<evidence type="ECO:0000256" key="2">
    <source>
        <dbReference type="ARBA" id="ARBA00010701"/>
    </source>
</evidence>
<evidence type="ECO:0000313" key="7">
    <source>
        <dbReference type="EMBL" id="JAV67920.1"/>
    </source>
</evidence>
<evidence type="ECO:0000256" key="1">
    <source>
        <dbReference type="ARBA" id="ARBA00004613"/>
    </source>
</evidence>
<dbReference type="AlphaFoldDB" id="A0A1Y1L6B6"/>
<comment type="similarity">
    <text evidence="2 5">Belongs to the AB hydrolase superfamily. Lipase family.</text>
</comment>
<dbReference type="GO" id="GO:0046872">
    <property type="term" value="F:metal ion binding"/>
    <property type="evidence" value="ECO:0007669"/>
    <property type="project" value="UniProtKB-KW"/>
</dbReference>
<dbReference type="Gene3D" id="3.40.50.1820">
    <property type="entry name" value="alpha/beta hydrolase"/>
    <property type="match status" value="1"/>
</dbReference>
<reference evidence="7" key="1">
    <citation type="journal article" date="2016" name="Sci. Rep.">
        <title>Molecular characterization of firefly nuptial gifts: a multi-omics approach sheds light on postcopulatory sexual selection.</title>
        <authorList>
            <person name="Al-Wathiqui N."/>
            <person name="Fallon T.R."/>
            <person name="South A."/>
            <person name="Weng J.K."/>
            <person name="Lewis S.M."/>
        </authorList>
    </citation>
    <scope>NUCLEOTIDE SEQUENCE</scope>
</reference>
<dbReference type="InterPro" id="IPR029058">
    <property type="entry name" value="AB_hydrolase_fold"/>
</dbReference>
<dbReference type="InterPro" id="IPR016272">
    <property type="entry name" value="Lipase_LIPH"/>
</dbReference>
<dbReference type="EMBL" id="GEZM01066379">
    <property type="protein sequence ID" value="JAV67920.1"/>
    <property type="molecule type" value="Transcribed_RNA"/>
</dbReference>
<proteinExistence type="inferred from homology"/>
<dbReference type="SUPFAM" id="SSF53474">
    <property type="entry name" value="alpha/beta-Hydrolases"/>
    <property type="match status" value="1"/>
</dbReference>
<feature type="binding site" evidence="4">
    <location>
        <position position="245"/>
    </location>
    <ligand>
        <name>Ca(2+)</name>
        <dbReference type="ChEBI" id="CHEBI:29108"/>
    </ligand>
</feature>
<comment type="subcellular location">
    <subcellularLocation>
        <location evidence="1">Secreted</location>
    </subcellularLocation>
</comment>
<name>A0A1Y1L6B6_PHOPY</name>
<dbReference type="PRINTS" id="PR00821">
    <property type="entry name" value="TAGLIPASE"/>
</dbReference>
<keyword evidence="3" id="KW-0964">Secreted</keyword>
<dbReference type="GO" id="GO:0016298">
    <property type="term" value="F:lipase activity"/>
    <property type="evidence" value="ECO:0007669"/>
    <property type="project" value="InterPro"/>
</dbReference>
<dbReference type="Pfam" id="PF00151">
    <property type="entry name" value="Lipase"/>
    <property type="match status" value="1"/>
</dbReference>
<keyword evidence="4" id="KW-0106">Calcium</keyword>
<feature type="binding site" evidence="4">
    <location>
        <position position="247"/>
    </location>
    <ligand>
        <name>Ca(2+)</name>
        <dbReference type="ChEBI" id="CHEBI:29108"/>
    </ligand>
</feature>
<dbReference type="GO" id="GO:0005615">
    <property type="term" value="C:extracellular space"/>
    <property type="evidence" value="ECO:0007669"/>
    <property type="project" value="TreeGrafter"/>
</dbReference>
<dbReference type="EMBL" id="GEZM01066380">
    <property type="protein sequence ID" value="JAV67917.1"/>
    <property type="molecule type" value="Transcribed_RNA"/>
</dbReference>
<evidence type="ECO:0000256" key="4">
    <source>
        <dbReference type="PIRSR" id="PIRSR000865-2"/>
    </source>
</evidence>
<protein>
    <recommendedName>
        <fullName evidence="6">Lipase domain-containing protein</fullName>
    </recommendedName>
</protein>
<feature type="binding site" evidence="4">
    <location>
        <position position="250"/>
    </location>
    <ligand>
        <name>Ca(2+)</name>
        <dbReference type="ChEBI" id="CHEBI:29108"/>
    </ligand>
</feature>
<dbReference type="InterPro" id="IPR000734">
    <property type="entry name" value="TAG_lipase"/>
</dbReference>
<accession>A0A1Y1L6B6</accession>
<dbReference type="GO" id="GO:0016042">
    <property type="term" value="P:lipid catabolic process"/>
    <property type="evidence" value="ECO:0007669"/>
    <property type="project" value="TreeGrafter"/>
</dbReference>
<keyword evidence="4" id="KW-0479">Metal-binding</keyword>
<evidence type="ECO:0000256" key="5">
    <source>
        <dbReference type="RuleBase" id="RU004262"/>
    </source>
</evidence>